<accession>A0AAE3DIW6</accession>
<reference evidence="1" key="1">
    <citation type="submission" date="2021-10" db="EMBL/GenBank/DDBJ databases">
        <title>Anaerobic single-cell dispensing facilitates the cultivation of human gut bacteria.</title>
        <authorList>
            <person name="Afrizal A."/>
        </authorList>
    </citation>
    <scope>NUCLEOTIDE SEQUENCE</scope>
    <source>
        <strain evidence="1">CLA-AA-H274</strain>
    </source>
</reference>
<comment type="caution">
    <text evidence="1">The sequence shown here is derived from an EMBL/GenBank/DDBJ whole genome shotgun (WGS) entry which is preliminary data.</text>
</comment>
<organism evidence="1 2">
    <name type="scientific">Brotaphodocola catenula</name>
    <dbReference type="NCBI Taxonomy" id="2885361"/>
    <lineage>
        <taxon>Bacteria</taxon>
        <taxon>Bacillati</taxon>
        <taxon>Bacillota</taxon>
        <taxon>Clostridia</taxon>
        <taxon>Lachnospirales</taxon>
        <taxon>Lachnospiraceae</taxon>
        <taxon>Brotaphodocola</taxon>
    </lineage>
</organism>
<protein>
    <submittedName>
        <fullName evidence="1">Uncharacterized protein</fullName>
    </submittedName>
</protein>
<dbReference type="RefSeq" id="WP_308451787.1">
    <property type="nucleotide sequence ID" value="NZ_JAJEPU010000038.1"/>
</dbReference>
<evidence type="ECO:0000313" key="2">
    <source>
        <dbReference type="Proteomes" id="UP001198962"/>
    </source>
</evidence>
<dbReference type="Proteomes" id="UP001198962">
    <property type="component" value="Unassembled WGS sequence"/>
</dbReference>
<dbReference type="EMBL" id="JAJEPU010000038">
    <property type="protein sequence ID" value="MCC2165495.1"/>
    <property type="molecule type" value="Genomic_DNA"/>
</dbReference>
<evidence type="ECO:0000313" key="1">
    <source>
        <dbReference type="EMBL" id="MCC2165495.1"/>
    </source>
</evidence>
<gene>
    <name evidence="1" type="ORF">LKD32_11540</name>
</gene>
<sequence length="284" mass="34040">MNEWNEFRKEFYGKDTIERYQNGLIDFSPDSMQDVENGDFKSYDEYLEVQKRSSSKVRQFFELCYYHVSGLTADFKGQILRFDQRKNKVIFKRIMVNGMYGDGIGFVGKKDHVWIDRTGFESFQPGDCLRFEADIYRYMRKGNGKRIDYGLRNPDNIEKIDSYEVPTDEQLIDQQIEQLVCETCRYFDHCYFGMCVTNEEERFETLKNFQPGKFTPFTVMLAYELEYRFIMQTKNFRCDPTKPNFPIIKKMLEICQEHPVYYVGNPQEAFVKMLFSDKPRMYIE</sequence>
<dbReference type="AlphaFoldDB" id="A0AAE3DIW6"/>
<proteinExistence type="predicted"/>
<keyword evidence="2" id="KW-1185">Reference proteome</keyword>
<name>A0AAE3DIW6_9FIRM</name>